<keyword evidence="2" id="KW-1185">Reference proteome</keyword>
<comment type="caution">
    <text evidence="1">The sequence shown here is derived from an EMBL/GenBank/DDBJ whole genome shotgun (WGS) entry which is preliminary data.</text>
</comment>
<organism evidence="1 2">
    <name type="scientific">Linderina macrospora</name>
    <dbReference type="NCBI Taxonomy" id="4868"/>
    <lineage>
        <taxon>Eukaryota</taxon>
        <taxon>Fungi</taxon>
        <taxon>Fungi incertae sedis</taxon>
        <taxon>Zoopagomycota</taxon>
        <taxon>Kickxellomycotina</taxon>
        <taxon>Kickxellomycetes</taxon>
        <taxon>Kickxellales</taxon>
        <taxon>Kickxellaceae</taxon>
        <taxon>Linderina</taxon>
    </lineage>
</organism>
<dbReference type="Proteomes" id="UP001150603">
    <property type="component" value="Unassembled WGS sequence"/>
</dbReference>
<protein>
    <submittedName>
        <fullName evidence="1">Uncharacterized protein</fullName>
    </submittedName>
</protein>
<proteinExistence type="predicted"/>
<evidence type="ECO:0000313" key="2">
    <source>
        <dbReference type="Proteomes" id="UP001150603"/>
    </source>
</evidence>
<accession>A0ACC1JHV5</accession>
<evidence type="ECO:0000313" key="1">
    <source>
        <dbReference type="EMBL" id="KAJ1951398.1"/>
    </source>
</evidence>
<gene>
    <name evidence="1" type="ORF">FBU59_000178</name>
</gene>
<name>A0ACC1JHV5_9FUNG</name>
<dbReference type="EMBL" id="JANBPW010000019">
    <property type="protein sequence ID" value="KAJ1951398.1"/>
    <property type="molecule type" value="Genomic_DNA"/>
</dbReference>
<sequence length="679" mass="76634">MSIAVTLYRQRFWLVVLLGVVTLGLLFFQLPSSNDAFVPPTGSAPDHNGHLTQQPGKLLEQHINNLGFSNNEAEYFVQHTLQKHRVVVFSKTSCPEALAAKAVLEKYRRQHGLSDYFVVEVDLQEEPEHVKQALIKMHGRSTFPSVFLDGVPVGGNDDIQRLEKLENLGPMLSQKGLLRDSIDDIASTFITETVNNNTVAVFTTKTAVDKETMEVFAELQKVYNFTLTKVVIDEKPHNFFAMRQRLFKMSGKQNFPLTYMFRTAWGGQPGDIPYFKKHGDLVESFQKNRVPLLGTPEAEKEEPVKPNPAVDGFPEATTLQGREFVDAFVKKFDVAVLGKNAILHSRALWDLLHQYELNYGLKFKWIDVDQRNDEKEIQKALKDTSGRDNFPNLFVNGVSLGGSDEVYAKNVAGELRDFFVVSGIIENAKVTEHEQVVRDKVKDEITKTPLMVYVRSFDSDSLKVKAIIDGYKELYQLDYGYVKVEEQADSTEYMLALKDLYGVTSLPAIFVNGKEVGGLAGLRVMYDAGTLKEELVNAKVIAQDEYDREKAKMSNLIKDMKEADVKEDPSWTPEEKKVRQLIKRNRVMVFSKTTCSFSRRAKTLLGQYRDQRGLEYEVLEADLESNVAAVKAALVSVSGRSTFPNIFVDGKSIGGSDELLEKHVKGDLEELFQKKNLIV</sequence>
<reference evidence="1" key="1">
    <citation type="submission" date="2022-07" db="EMBL/GenBank/DDBJ databases">
        <title>Phylogenomic reconstructions and comparative analyses of Kickxellomycotina fungi.</title>
        <authorList>
            <person name="Reynolds N.K."/>
            <person name="Stajich J.E."/>
            <person name="Barry K."/>
            <person name="Grigoriev I.V."/>
            <person name="Crous P."/>
            <person name="Smith M.E."/>
        </authorList>
    </citation>
    <scope>NUCLEOTIDE SEQUENCE</scope>
    <source>
        <strain evidence="1">NRRL 5244</strain>
    </source>
</reference>